<dbReference type="CDD" id="cd01991">
    <property type="entry name" value="Asn_synthase_B_C"/>
    <property type="match status" value="1"/>
</dbReference>
<dbReference type="Gene3D" id="3.40.50.620">
    <property type="entry name" value="HUPs"/>
    <property type="match status" value="1"/>
</dbReference>
<dbReference type="EMBL" id="JARVKF010000403">
    <property type="protein sequence ID" value="KAK9416895.1"/>
    <property type="molecule type" value="Genomic_DNA"/>
</dbReference>
<dbReference type="SUPFAM" id="SSF52402">
    <property type="entry name" value="Adenine nucleotide alpha hydrolases-like"/>
    <property type="match status" value="1"/>
</dbReference>
<dbReference type="PANTHER" id="PTHR45937">
    <property type="entry name" value="ASPARAGINE SYNTHETASE DOMAIN-CONTAINING PROTEIN 1"/>
    <property type="match status" value="1"/>
</dbReference>
<keyword evidence="2" id="KW-0061">Asparagine biosynthesis</keyword>
<evidence type="ECO:0000256" key="2">
    <source>
        <dbReference type="ARBA" id="ARBA00022888"/>
    </source>
</evidence>
<sequence length="567" mass="61766">MCGIHATISAHPGVDLSASLRQALVNRGPDHLSQVTRTVPSKAQGSDIFLTFTSTVLALRGDHVAKQPLEDLDNGSVFCWNGEAWKIDGRPIDGNDGEAIFARLVSNPVADFGQRKSHVLEVLRCIQGPFAFVYYDAPGKCLYFGRDRLGRRSLLINGPGTADAIAFSSLADSLTTDWKEVTADGIYSLSLDTEKFDDLVAERDEWIASGGTDLVSSIGSFNMTAPEQEKKLDFATSSVGSIRDHLTEALKLRVLNVPRPPAITGPDSEVDVRVAVLFSGGLDCTLMARLTHEVLPSLQGIDLINVAFQNARNVASQQDGLDNTTSVVYEACPDRITGRKAFAELQAACPSRQWRFIAVNVPFSEAMSHRSQVVSLMYPHNTEMDLSIALALYFASRGVGLGYTNPTANLNSTDPTVTTPARVLLSGLGADELFGGYSRHEVAFKRSGYSGLIDELKLDVSRIGERNLGRDDRILSSWGKEVRFPFLDEDFIKFSIGCPVWEKCDFANQSHSADIDPAKRVLRLLADQLGLPSTAREKKRAIQFGARTAKIEQRAGGPKTKGTDIIS</sequence>
<evidence type="ECO:0000259" key="4">
    <source>
        <dbReference type="PROSITE" id="PS51278"/>
    </source>
</evidence>
<dbReference type="InterPro" id="IPR029055">
    <property type="entry name" value="Ntn_hydrolases_N"/>
</dbReference>
<accession>A0ABR2UR89</accession>
<dbReference type="InterPro" id="IPR001962">
    <property type="entry name" value="Asn_synthase"/>
</dbReference>
<dbReference type="InterPro" id="IPR014729">
    <property type="entry name" value="Rossmann-like_a/b/a_fold"/>
</dbReference>
<comment type="caution">
    <text evidence="5">The sequence shown here is derived from an EMBL/GenBank/DDBJ whole genome shotgun (WGS) entry which is preliminary data.</text>
</comment>
<dbReference type="InterPro" id="IPR017932">
    <property type="entry name" value="GATase_2_dom"/>
</dbReference>
<gene>
    <name evidence="5" type="ORF">SUNI508_09367</name>
</gene>
<keyword evidence="1" id="KW-0028">Amino-acid biosynthesis</keyword>
<evidence type="ECO:0000313" key="5">
    <source>
        <dbReference type="EMBL" id="KAK9416895.1"/>
    </source>
</evidence>
<evidence type="ECO:0000313" key="6">
    <source>
        <dbReference type="Proteomes" id="UP001408356"/>
    </source>
</evidence>
<proteinExistence type="predicted"/>
<dbReference type="SUPFAM" id="SSF56235">
    <property type="entry name" value="N-terminal nucleophile aminohydrolases (Ntn hydrolases)"/>
    <property type="match status" value="1"/>
</dbReference>
<dbReference type="PROSITE" id="PS51278">
    <property type="entry name" value="GATASE_TYPE_2"/>
    <property type="match status" value="1"/>
</dbReference>
<keyword evidence="3 5" id="KW-0315">Glutamine amidotransferase</keyword>
<evidence type="ECO:0000256" key="1">
    <source>
        <dbReference type="ARBA" id="ARBA00022605"/>
    </source>
</evidence>
<keyword evidence="6" id="KW-1185">Reference proteome</keyword>
<organism evidence="5 6">
    <name type="scientific">Seiridium unicorne</name>
    <dbReference type="NCBI Taxonomy" id="138068"/>
    <lineage>
        <taxon>Eukaryota</taxon>
        <taxon>Fungi</taxon>
        <taxon>Dikarya</taxon>
        <taxon>Ascomycota</taxon>
        <taxon>Pezizomycotina</taxon>
        <taxon>Sordariomycetes</taxon>
        <taxon>Xylariomycetidae</taxon>
        <taxon>Amphisphaeriales</taxon>
        <taxon>Sporocadaceae</taxon>
        <taxon>Seiridium</taxon>
    </lineage>
</organism>
<protein>
    <submittedName>
        <fullName evidence="5">Glutamine amidotransferase type-2 domain-containing protein</fullName>
    </submittedName>
</protein>
<dbReference type="Pfam" id="PF00733">
    <property type="entry name" value="Asn_synthase"/>
    <property type="match status" value="2"/>
</dbReference>
<reference evidence="5 6" key="1">
    <citation type="journal article" date="2024" name="J. Plant Pathol.">
        <title>Sequence and assembly of the genome of Seiridium unicorne, isolate CBS 538.82, causal agent of cypress canker disease.</title>
        <authorList>
            <person name="Scali E."/>
            <person name="Rocca G.D."/>
            <person name="Danti R."/>
            <person name="Garbelotto M."/>
            <person name="Barberini S."/>
            <person name="Baroncelli R."/>
            <person name="Emiliani G."/>
        </authorList>
    </citation>
    <scope>NUCLEOTIDE SEQUENCE [LARGE SCALE GENOMIC DNA]</scope>
    <source>
        <strain evidence="5 6">BM-138-508</strain>
    </source>
</reference>
<dbReference type="InterPro" id="IPR051857">
    <property type="entry name" value="Asn_synthetase_domain"/>
</dbReference>
<dbReference type="PANTHER" id="PTHR45937:SF1">
    <property type="entry name" value="ASPARAGINE SYNTHETASE DOMAIN-CONTAINING PROTEIN 1"/>
    <property type="match status" value="1"/>
</dbReference>
<dbReference type="Proteomes" id="UP001408356">
    <property type="component" value="Unassembled WGS sequence"/>
</dbReference>
<name>A0ABR2UR89_9PEZI</name>
<feature type="domain" description="Glutamine amidotransferase type-2" evidence="4">
    <location>
        <begin position="2"/>
        <end position="218"/>
    </location>
</feature>
<dbReference type="CDD" id="cd03766">
    <property type="entry name" value="Gn_AT_II_novel"/>
    <property type="match status" value="1"/>
</dbReference>
<evidence type="ECO:0000256" key="3">
    <source>
        <dbReference type="ARBA" id="ARBA00022962"/>
    </source>
</evidence>
<dbReference type="Gene3D" id="3.60.20.10">
    <property type="entry name" value="Glutamine Phosphoribosylpyrophosphate, subunit 1, domain 1"/>
    <property type="match status" value="1"/>
</dbReference>